<dbReference type="PROSITE" id="PS50041">
    <property type="entry name" value="C_TYPE_LECTIN_2"/>
    <property type="match status" value="1"/>
</dbReference>
<feature type="domain" description="C-type lectin" evidence="5">
    <location>
        <begin position="164"/>
        <end position="269"/>
    </location>
</feature>
<gene>
    <name evidence="6" type="primary">LOC116817595</name>
</gene>
<dbReference type="SMART" id="SM00034">
    <property type="entry name" value="CLECT"/>
    <property type="match status" value="1"/>
</dbReference>
<feature type="region of interest" description="Disordered" evidence="3">
    <location>
        <begin position="76"/>
        <end position="98"/>
    </location>
</feature>
<dbReference type="InterPro" id="IPR016186">
    <property type="entry name" value="C-type_lectin-like/link_sf"/>
</dbReference>
<dbReference type="PANTHER" id="PTHR47498:SF1">
    <property type="entry name" value="C-TYPE LECTIN DOMAIN FAMILY 2 MEMBER L"/>
    <property type="match status" value="1"/>
</dbReference>
<feature type="compositionally biased region" description="Basic residues" evidence="3">
    <location>
        <begin position="25"/>
        <end position="35"/>
    </location>
</feature>
<dbReference type="GO" id="GO:0016020">
    <property type="term" value="C:membrane"/>
    <property type="evidence" value="ECO:0007669"/>
    <property type="project" value="UniProtKB-SubCell"/>
</dbReference>
<dbReference type="PANTHER" id="PTHR47498">
    <property type="entry name" value="C-TYPE LECTIN DOMAIN FAMILY 2 MEMBER L"/>
    <property type="match status" value="1"/>
</dbReference>
<feature type="region of interest" description="Disordered" evidence="3">
    <location>
        <begin position="1"/>
        <end position="45"/>
    </location>
</feature>
<dbReference type="KEGG" id="cabi:116817595"/>
<keyword evidence="7" id="KW-1185">Reference proteome</keyword>
<proteinExistence type="predicted"/>
<evidence type="ECO:0000256" key="3">
    <source>
        <dbReference type="SAM" id="MobiDB-lite"/>
    </source>
</evidence>
<keyword evidence="2" id="KW-0430">Lectin</keyword>
<sequence length="280" mass="31367">MQSLAGQIGGEWSLRPPPRGEKSQLRRRRGRHRRAKSESDLRDVAPLPAGAQLALGGAWPADPSRKGGSARHCLVQMDTGDRGPQPGTGAGREAEQFLGSGPGARTLKASWIEATWGLCLHLWFWRRVSGILIAVPVILLLIWFSWSLPILPHLEPCRDDWLYYRKKCYYLSEDQADWDSSQSFCSAHGASLAVIESQQEMNFIMNRMRTRDSWIGLRKKGAEFYWVNGETLNMSLFPVYLSGHEECAHTDSISISTSECRLLRNWLCSVGLPQSSALSP</sequence>
<dbReference type="GO" id="GO:0030246">
    <property type="term" value="F:carbohydrate binding"/>
    <property type="evidence" value="ECO:0007669"/>
    <property type="project" value="UniProtKB-KW"/>
</dbReference>
<dbReference type="Proteomes" id="UP000694404">
    <property type="component" value="Unplaced"/>
</dbReference>
<dbReference type="GeneID" id="116817595"/>
<dbReference type="OMA" id="WIEATWG"/>
<reference evidence="6" key="1">
    <citation type="submission" date="2025-08" db="UniProtKB">
        <authorList>
            <consortium name="Ensembl"/>
        </authorList>
    </citation>
    <scope>IDENTIFICATION</scope>
</reference>
<keyword evidence="4" id="KW-1133">Transmembrane helix</keyword>
<evidence type="ECO:0000259" key="5">
    <source>
        <dbReference type="PROSITE" id="PS50041"/>
    </source>
</evidence>
<dbReference type="RefSeq" id="XP_032623771.1">
    <property type="nucleotide sequence ID" value="XM_032767880.2"/>
</dbReference>
<dbReference type="SUPFAM" id="SSF56436">
    <property type="entry name" value="C-type lectin-like"/>
    <property type="match status" value="1"/>
</dbReference>
<dbReference type="AlphaFoldDB" id="A0A8C0GIF3"/>
<dbReference type="Pfam" id="PF00059">
    <property type="entry name" value="Lectin_C"/>
    <property type="match status" value="1"/>
</dbReference>
<organism evidence="6 7">
    <name type="scientific">Chelonoidis abingdonii</name>
    <name type="common">Abingdon island giant tortoise</name>
    <name type="synonym">Testudo abingdonii</name>
    <dbReference type="NCBI Taxonomy" id="106734"/>
    <lineage>
        <taxon>Eukaryota</taxon>
        <taxon>Metazoa</taxon>
        <taxon>Chordata</taxon>
        <taxon>Craniata</taxon>
        <taxon>Vertebrata</taxon>
        <taxon>Euteleostomi</taxon>
        <taxon>Archelosauria</taxon>
        <taxon>Testudinata</taxon>
        <taxon>Testudines</taxon>
        <taxon>Cryptodira</taxon>
        <taxon>Durocryptodira</taxon>
        <taxon>Testudinoidea</taxon>
        <taxon>Testudinidae</taxon>
        <taxon>Chelonoidis</taxon>
    </lineage>
</organism>
<keyword evidence="4" id="KW-0472">Membrane</keyword>
<dbReference type="CDD" id="cd03593">
    <property type="entry name" value="CLECT_NK_receptors_like"/>
    <property type="match status" value="1"/>
</dbReference>
<reference evidence="6" key="2">
    <citation type="submission" date="2025-09" db="UniProtKB">
        <authorList>
            <consortium name="Ensembl"/>
        </authorList>
    </citation>
    <scope>IDENTIFICATION</scope>
</reference>
<evidence type="ECO:0000313" key="6">
    <source>
        <dbReference type="Ensembl" id="ENSCABP00000008420.1"/>
    </source>
</evidence>
<evidence type="ECO:0000256" key="1">
    <source>
        <dbReference type="ARBA" id="ARBA00004167"/>
    </source>
</evidence>
<dbReference type="InterPro" id="IPR033992">
    <property type="entry name" value="NKR-like_CTLD"/>
</dbReference>
<dbReference type="GeneTree" id="ENSGT00940000155319"/>
<dbReference type="Gene3D" id="3.10.100.10">
    <property type="entry name" value="Mannose-Binding Protein A, subunit A"/>
    <property type="match status" value="1"/>
</dbReference>
<accession>A0A8C0GIF3</accession>
<dbReference type="InterPro" id="IPR001304">
    <property type="entry name" value="C-type_lectin-like"/>
</dbReference>
<keyword evidence="4" id="KW-0812">Transmembrane</keyword>
<evidence type="ECO:0000256" key="2">
    <source>
        <dbReference type="ARBA" id="ARBA00022734"/>
    </source>
</evidence>
<evidence type="ECO:0000256" key="4">
    <source>
        <dbReference type="SAM" id="Phobius"/>
    </source>
</evidence>
<name>A0A8C0GIF3_CHEAB</name>
<evidence type="ECO:0000313" key="7">
    <source>
        <dbReference type="Proteomes" id="UP000694404"/>
    </source>
</evidence>
<dbReference type="Ensembl" id="ENSCABT00000009234.1">
    <property type="protein sequence ID" value="ENSCABP00000008420.1"/>
    <property type="gene ID" value="ENSCABG00000006364.1"/>
</dbReference>
<feature type="transmembrane region" description="Helical" evidence="4">
    <location>
        <begin position="128"/>
        <end position="146"/>
    </location>
</feature>
<comment type="subcellular location">
    <subcellularLocation>
        <location evidence="1">Membrane</location>
        <topology evidence="1">Single-pass membrane protein</topology>
    </subcellularLocation>
</comment>
<dbReference type="InterPro" id="IPR016187">
    <property type="entry name" value="CTDL_fold"/>
</dbReference>
<protein>
    <recommendedName>
        <fullName evidence="5">C-type lectin domain-containing protein</fullName>
    </recommendedName>
</protein>